<dbReference type="InterPro" id="IPR025660">
    <property type="entry name" value="Pept_his_AS"/>
</dbReference>
<organism evidence="2 3">
    <name type="scientific">Clostridium ragsdalei P11</name>
    <dbReference type="NCBI Taxonomy" id="1353534"/>
    <lineage>
        <taxon>Bacteria</taxon>
        <taxon>Bacillati</taxon>
        <taxon>Bacillota</taxon>
        <taxon>Clostridia</taxon>
        <taxon>Eubacteriales</taxon>
        <taxon>Clostridiaceae</taxon>
        <taxon>Clostridium</taxon>
    </lineage>
</organism>
<reference evidence="2 3" key="1">
    <citation type="journal article" date="2012" name="Front. Microbiol.">
        <title>Draft Genome Sequence of the Virulent Strain 01-B526 of the Fish Pathogen Aeromonas salmonicida.</title>
        <authorList>
            <person name="Charette S.J."/>
            <person name="Brochu F."/>
            <person name="Boyle B."/>
            <person name="Filion G."/>
            <person name="Tanaka K.H."/>
            <person name="Derome N."/>
        </authorList>
    </citation>
    <scope>NUCLEOTIDE SEQUENCE [LARGE SCALE GENOMIC DNA]</scope>
    <source>
        <strain evidence="2 3">P11</strain>
    </source>
</reference>
<evidence type="ECO:0000259" key="1">
    <source>
        <dbReference type="SMART" id="SM00645"/>
    </source>
</evidence>
<dbReference type="InterPro" id="IPR051922">
    <property type="entry name" value="Bact_Sporulation_Assoc"/>
</dbReference>
<dbReference type="EMBL" id="LROS01000038">
    <property type="protein sequence ID" value="OBR91420.1"/>
    <property type="molecule type" value="Genomic_DNA"/>
</dbReference>
<dbReference type="SMART" id="SM00645">
    <property type="entry name" value="Pept_C1"/>
    <property type="match status" value="1"/>
</dbReference>
<dbReference type="GO" id="GO:0006508">
    <property type="term" value="P:proteolysis"/>
    <property type="evidence" value="ECO:0007669"/>
    <property type="project" value="InterPro"/>
</dbReference>
<evidence type="ECO:0000313" key="3">
    <source>
        <dbReference type="Proteomes" id="UP000093954"/>
    </source>
</evidence>
<dbReference type="InterPro" id="IPR000668">
    <property type="entry name" value="Peptidase_C1A_C"/>
</dbReference>
<gene>
    <name evidence="2" type="primary">lytC_17</name>
    <name evidence="2" type="ORF">CLRAG_29870</name>
</gene>
<comment type="caution">
    <text evidence="2">The sequence shown here is derived from an EMBL/GenBank/DDBJ whole genome shotgun (WGS) entry which is preliminary data.</text>
</comment>
<feature type="domain" description="Peptidase C1A papain C-terminal" evidence="1">
    <location>
        <begin position="351"/>
        <end position="551"/>
    </location>
</feature>
<dbReference type="GO" id="GO:0008745">
    <property type="term" value="F:N-acetylmuramoyl-L-alanine amidase activity"/>
    <property type="evidence" value="ECO:0007669"/>
    <property type="project" value="UniProtKB-EC"/>
</dbReference>
<dbReference type="AlphaFoldDB" id="A0A1A6AMY4"/>
<dbReference type="Gene3D" id="3.90.70.10">
    <property type="entry name" value="Cysteine proteinases"/>
    <property type="match status" value="1"/>
</dbReference>
<protein>
    <submittedName>
        <fullName evidence="2">N-acetylmuramoyl-L-alanine amidase LytC</fullName>
        <ecNumber evidence="2">3.5.1.28</ecNumber>
    </submittedName>
</protein>
<dbReference type="Pfam" id="PF00112">
    <property type="entry name" value="Peptidase_C1"/>
    <property type="match status" value="1"/>
</dbReference>
<dbReference type="Pfam" id="PF04122">
    <property type="entry name" value="CW_binding_2"/>
    <property type="match status" value="3"/>
</dbReference>
<dbReference type="EC" id="3.5.1.28" evidence="2"/>
<proteinExistence type="predicted"/>
<evidence type="ECO:0000313" key="2">
    <source>
        <dbReference type="EMBL" id="OBR91420.1"/>
    </source>
</evidence>
<dbReference type="PANTHER" id="PTHR30032:SF8">
    <property type="entry name" value="GERMINATION-SPECIFIC N-ACETYLMURAMOYL-L-ALANINE AMIDASE"/>
    <property type="match status" value="1"/>
</dbReference>
<dbReference type="GO" id="GO:0008234">
    <property type="term" value="F:cysteine-type peptidase activity"/>
    <property type="evidence" value="ECO:0007669"/>
    <property type="project" value="InterPro"/>
</dbReference>
<dbReference type="RefSeq" id="WP_065079116.1">
    <property type="nucleotide sequence ID" value="NZ_LROS01000038.1"/>
</dbReference>
<dbReference type="PATRIC" id="fig|1353534.3.peg.3033"/>
<dbReference type="SUPFAM" id="SSF54001">
    <property type="entry name" value="Cysteine proteinases"/>
    <property type="match status" value="1"/>
</dbReference>
<sequence length="629" mass="68674">MKSVKLITIAFLTFLIAVSPCIILQPNKVKAASSQIEDITRMGGANRFETSVKIAKQGWAHSDNVVLADAQGNDAFADAISGTSLAYYLDCPILLTNTNDTPNVVKDEISQLKAKNIYILGGTGVISNSQEENLKSNGYNVTRIAGSSRFDTACKAADILNSKSKIEKVYIAPADKFQYPLIAAPYAARENGVVLFTSGNDINEITKNEILKLGVKDVSIVGSYNIVSYDAEAQLESLGINCFRMHGTTPQGIASDFINVNGNNSNGVSIASSKMFPDALSGSVLTAKNNYNILLVDDGVRYTLNNNVKHAFIFGGREAVSDNLENYIKSAENSKDLAVTDALVPLSAETAGYTIDTSYMPIYDQGRSPRCFPYAICNALEIKNYQETGKFVPYDQSLICKGMSKDIPFGDYSTPGAALKSMIDISAVDDSDRTRLLAVEQIDWRLEEKLHDGYKKIIPEGMNQTKAWLSEGKPAVLAVRDLYKRFGEYKSGIYDGAEDSNHPGGGHALVATGFDNAKGEIKILNSYGKEWGMGGYGYISDKATTNIRAAWIMLGYNDIPTLKVSDDRTEYKVIIPSLEYISYYTEGLGNVRAIAKLYKGQTVKAYKYDGTNTYDNLDTPSKHTAITIQ</sequence>
<accession>A0A1A6AMY4</accession>
<dbReference type="InterPro" id="IPR038765">
    <property type="entry name" value="Papain-like_cys_pep_sf"/>
</dbReference>
<keyword evidence="3" id="KW-1185">Reference proteome</keyword>
<name>A0A1A6AMY4_9CLOT</name>
<dbReference type="Gene3D" id="3.40.50.12090">
    <property type="match status" value="1"/>
</dbReference>
<dbReference type="PANTHER" id="PTHR30032">
    <property type="entry name" value="N-ACETYLMURAMOYL-L-ALANINE AMIDASE-RELATED"/>
    <property type="match status" value="1"/>
</dbReference>
<keyword evidence="2" id="KW-0378">Hydrolase</keyword>
<dbReference type="PROSITE" id="PS00639">
    <property type="entry name" value="THIOL_PROTEASE_HIS"/>
    <property type="match status" value="1"/>
</dbReference>
<dbReference type="Proteomes" id="UP000093954">
    <property type="component" value="Unassembled WGS sequence"/>
</dbReference>
<dbReference type="InterPro" id="IPR007253">
    <property type="entry name" value="Cell_wall-bd_2"/>
</dbReference>